<dbReference type="OrthoDB" id="75177at2157"/>
<accession>A0A1D3L064</accession>
<dbReference type="Pfam" id="PF08245">
    <property type="entry name" value="Mur_ligase_M"/>
    <property type="match status" value="1"/>
</dbReference>
<gene>
    <name evidence="3" type="primary">murC</name>
    <name evidence="3" type="ORF">MCBB_0438</name>
</gene>
<dbReference type="EMBL" id="LT607756">
    <property type="protein sequence ID" value="SCG85017.1"/>
    <property type="molecule type" value="Genomic_DNA"/>
</dbReference>
<dbReference type="EC" id="6.3.2.8" evidence="3"/>
<dbReference type="GO" id="GO:0005524">
    <property type="term" value="F:ATP binding"/>
    <property type="evidence" value="ECO:0007669"/>
    <property type="project" value="InterPro"/>
</dbReference>
<sequence length="515" mass="56115">MEITTSYLAQKIEGKLFGHDKKITGIFNFLGDAKHGDAVVRHWINEQGIEIAVEKGVSCIITQNPHGKAVETAEKLGLPVIVTERIELANAFAIEWAVKRFAADALRIVVTGTNGKSTTTHMIHKIFEDAGYNTYTNTDPQSEFNTLIDPRVAKQITEFPGKIEAMVVEVSEVQGWLDKLMKDHARIMTSAVDPGVVVLTNVSLDHIGLVNSLEEAFHEISGAMKAINSDSNTHEKTFAVLNKEDPLISKMAKLKGSETDVIFYGATDPSSRVCNPEKSPECDGKVKGELEEDDGKFEVKMGPDGITFNGDVVVPMEKIPFKSRHFLQNTMAAVGAALAVGIPKEIIAKSVSSYTPLKRRFSVLHEHPTIIDDFAHNPDGIMATIKSTAESLTNNGQLYIVSAIRGSRGEAINSANAQAIADGFEGLESKGDLKGALIVTSSSDVVDENNTVKPHEKAVFLEKLEKRGLKYKFHEKLQTAVETVLKSAKPNDTILLIGAQGMDPVSDLLNELLNE</sequence>
<organism evidence="3 4">
    <name type="scientific">Methanobacterium congolense</name>
    <dbReference type="NCBI Taxonomy" id="118062"/>
    <lineage>
        <taxon>Archaea</taxon>
        <taxon>Methanobacteriati</taxon>
        <taxon>Methanobacteriota</taxon>
        <taxon>Methanomada group</taxon>
        <taxon>Methanobacteria</taxon>
        <taxon>Methanobacteriales</taxon>
        <taxon>Methanobacteriaceae</taxon>
        <taxon>Methanobacterium</taxon>
    </lineage>
</organism>
<dbReference type="PANTHER" id="PTHR23135">
    <property type="entry name" value="MUR LIGASE FAMILY MEMBER"/>
    <property type="match status" value="1"/>
</dbReference>
<feature type="domain" description="Mur ligase C-terminal" evidence="1">
    <location>
        <begin position="359"/>
        <end position="499"/>
    </location>
</feature>
<keyword evidence="3" id="KW-0436">Ligase</keyword>
<name>A0A1D3L064_9EURY</name>
<dbReference type="InterPro" id="IPR013221">
    <property type="entry name" value="Mur_ligase_cen"/>
</dbReference>
<dbReference type="InterPro" id="IPR004101">
    <property type="entry name" value="Mur_ligase_C"/>
</dbReference>
<dbReference type="Pfam" id="PF02875">
    <property type="entry name" value="Mur_ligase_C"/>
    <property type="match status" value="1"/>
</dbReference>
<evidence type="ECO:0000259" key="2">
    <source>
        <dbReference type="Pfam" id="PF08245"/>
    </source>
</evidence>
<dbReference type="InterPro" id="IPR036615">
    <property type="entry name" value="Mur_ligase_C_dom_sf"/>
</dbReference>
<evidence type="ECO:0000313" key="4">
    <source>
        <dbReference type="Proteomes" id="UP000094707"/>
    </source>
</evidence>
<dbReference type="SUPFAM" id="SSF53244">
    <property type="entry name" value="MurD-like peptide ligases, peptide-binding domain"/>
    <property type="match status" value="1"/>
</dbReference>
<protein>
    <submittedName>
        <fullName evidence="3">UDP-N-acetylmuramate-L-alanine ligase</fullName>
        <ecNumber evidence="3">6.3.2.8</ecNumber>
    </submittedName>
</protein>
<dbReference type="Proteomes" id="UP000094707">
    <property type="component" value="Chromosome I"/>
</dbReference>
<dbReference type="STRING" id="118062.MCBB_0438"/>
<dbReference type="Gene3D" id="3.90.190.20">
    <property type="entry name" value="Mur ligase, C-terminal domain"/>
    <property type="match status" value="1"/>
</dbReference>
<dbReference type="AlphaFoldDB" id="A0A1D3L064"/>
<dbReference type="InterPro" id="IPR036565">
    <property type="entry name" value="Mur-like_cat_sf"/>
</dbReference>
<dbReference type="SUPFAM" id="SSF53623">
    <property type="entry name" value="MurD-like peptide ligases, catalytic domain"/>
    <property type="match status" value="1"/>
</dbReference>
<feature type="domain" description="Mur ligase central" evidence="2">
    <location>
        <begin position="110"/>
        <end position="337"/>
    </location>
</feature>
<proteinExistence type="predicted"/>
<dbReference type="PANTHER" id="PTHR23135:SF7">
    <property type="entry name" value="LIPID II ISOGLUTAMINYL SYNTHASE (GLUTAMINE-HYDROLYZING) SUBUNIT MURT"/>
    <property type="match status" value="1"/>
</dbReference>
<reference evidence="3 4" key="1">
    <citation type="submission" date="2016-08" db="EMBL/GenBank/DDBJ databases">
        <authorList>
            <person name="Seilhamer J.J."/>
        </authorList>
    </citation>
    <scope>NUCLEOTIDE SEQUENCE [LARGE SCALE GENOMIC DNA]</scope>
    <source>
        <strain evidence="3">Buetzberg</strain>
    </source>
</reference>
<dbReference type="RefSeq" id="WP_071906154.1">
    <property type="nucleotide sequence ID" value="NZ_LT607756.1"/>
</dbReference>
<keyword evidence="4" id="KW-1185">Reference proteome</keyword>
<dbReference type="PATRIC" id="fig|129848.4.peg.441"/>
<dbReference type="GO" id="GO:0008763">
    <property type="term" value="F:UDP-N-acetylmuramate-L-alanine ligase activity"/>
    <property type="evidence" value="ECO:0007669"/>
    <property type="project" value="UniProtKB-EC"/>
</dbReference>
<dbReference type="GeneID" id="30411298"/>
<dbReference type="KEGG" id="mcub:MCBB_0438"/>
<evidence type="ECO:0000259" key="1">
    <source>
        <dbReference type="Pfam" id="PF02875"/>
    </source>
</evidence>
<dbReference type="Gene3D" id="3.40.1190.10">
    <property type="entry name" value="Mur-like, catalytic domain"/>
    <property type="match status" value="1"/>
</dbReference>
<evidence type="ECO:0000313" key="3">
    <source>
        <dbReference type="EMBL" id="SCG85017.1"/>
    </source>
</evidence>